<evidence type="ECO:0000259" key="2">
    <source>
        <dbReference type="PROSITE" id="PS51833"/>
    </source>
</evidence>
<gene>
    <name evidence="3" type="ORF">AAY24_12820</name>
</gene>
<dbReference type="OrthoDB" id="598113at2"/>
<keyword evidence="4" id="KW-1185">Reference proteome</keyword>
<accession>A0A0F7K0J6</accession>
<dbReference type="AlphaFoldDB" id="A0A0F7K0J6"/>
<dbReference type="Proteomes" id="UP000034410">
    <property type="component" value="Chromosome"/>
</dbReference>
<dbReference type="KEGG" id="seds:AAY24_12820"/>
<dbReference type="InterPro" id="IPR000595">
    <property type="entry name" value="cNMP-bd_dom"/>
</dbReference>
<dbReference type="Gene3D" id="2.60.120.10">
    <property type="entry name" value="Jelly Rolls"/>
    <property type="match status" value="1"/>
</dbReference>
<dbReference type="SUPFAM" id="SSF109604">
    <property type="entry name" value="HD-domain/PDEase-like"/>
    <property type="match status" value="1"/>
</dbReference>
<dbReference type="InterPro" id="IPR018490">
    <property type="entry name" value="cNMP-bd_dom_sf"/>
</dbReference>
<dbReference type="RefSeq" id="WP_046860018.1">
    <property type="nucleotide sequence ID" value="NZ_CP011412.1"/>
</dbReference>
<organism evidence="3 4">
    <name type="scientific">Sedimenticola thiotaurini</name>
    <dbReference type="NCBI Taxonomy" id="1543721"/>
    <lineage>
        <taxon>Bacteria</taxon>
        <taxon>Pseudomonadati</taxon>
        <taxon>Pseudomonadota</taxon>
        <taxon>Gammaproteobacteria</taxon>
        <taxon>Chromatiales</taxon>
        <taxon>Sedimenticolaceae</taxon>
        <taxon>Sedimenticola</taxon>
    </lineage>
</organism>
<dbReference type="PANTHER" id="PTHR33525">
    <property type="match status" value="1"/>
</dbReference>
<dbReference type="PANTHER" id="PTHR33525:SF3">
    <property type="entry name" value="RIBONUCLEASE Y"/>
    <property type="match status" value="1"/>
</dbReference>
<dbReference type="SUPFAM" id="SSF51206">
    <property type="entry name" value="cAMP-binding domain-like"/>
    <property type="match status" value="1"/>
</dbReference>
<protein>
    <recommendedName>
        <fullName evidence="5">HDOD domain-containing protein</fullName>
    </recommendedName>
</protein>
<feature type="domain" description="HDOD" evidence="2">
    <location>
        <begin position="160"/>
        <end position="347"/>
    </location>
</feature>
<evidence type="ECO:0000259" key="1">
    <source>
        <dbReference type="PROSITE" id="PS50042"/>
    </source>
</evidence>
<dbReference type="EMBL" id="CP011412">
    <property type="protein sequence ID" value="AKH21089.1"/>
    <property type="molecule type" value="Genomic_DNA"/>
</dbReference>
<reference evidence="3 4" key="1">
    <citation type="journal article" date="2015" name="Genome Announc.">
        <title>Complete Genome Sequence of Sedimenticola thiotaurini Strain SIP-G1, a Polyphosphate- and Polyhydroxyalkanoate-Accumulating Sulfur-Oxidizing Gammaproteobacterium Isolated from Salt Marsh Sediments.</title>
        <authorList>
            <person name="Flood B.E."/>
            <person name="Jones D.S."/>
            <person name="Bailey J.V."/>
        </authorList>
    </citation>
    <scope>NUCLEOTIDE SEQUENCE [LARGE SCALE GENOMIC DNA]</scope>
    <source>
        <strain evidence="3 4">SIP-G1</strain>
    </source>
</reference>
<dbReference type="CDD" id="cd00038">
    <property type="entry name" value="CAP_ED"/>
    <property type="match status" value="1"/>
</dbReference>
<evidence type="ECO:0000313" key="3">
    <source>
        <dbReference type="EMBL" id="AKH21089.1"/>
    </source>
</evidence>
<evidence type="ECO:0000313" key="4">
    <source>
        <dbReference type="Proteomes" id="UP000034410"/>
    </source>
</evidence>
<feature type="domain" description="Cyclic nucleotide-binding" evidence="1">
    <location>
        <begin position="18"/>
        <end position="115"/>
    </location>
</feature>
<dbReference type="InterPro" id="IPR052340">
    <property type="entry name" value="RNase_Y/CdgJ"/>
</dbReference>
<dbReference type="InterPro" id="IPR014710">
    <property type="entry name" value="RmlC-like_jellyroll"/>
</dbReference>
<dbReference type="Gene3D" id="1.10.3210.10">
    <property type="entry name" value="Hypothetical protein af1432"/>
    <property type="match status" value="1"/>
</dbReference>
<dbReference type="PROSITE" id="PS51833">
    <property type="entry name" value="HDOD"/>
    <property type="match status" value="1"/>
</dbReference>
<dbReference type="PROSITE" id="PS50042">
    <property type="entry name" value="CNMP_BINDING_3"/>
    <property type="match status" value="1"/>
</dbReference>
<sequence>MDRQSNHPTTEELKQFIPLQALSEQQQVLLAGVTEIKTARPGEVLIELGSDDNNTYFLLQGTLVLDSADNHRREISAGDPSAKSPIAQLRPRKYKVTARTEVRYLLIDNAYLEDIAHNHGTACGVDGYEVIGDFQSDPNAFEDQLSHLLLTDLKNDRLKLPSLPEVAVRIGRALEDGVSDAHDIAEIIQIDPVMTAKLIKAANSAIYGRRTPVETCSAAVVRLGADVTQKLVLSFALRELFQSDSALLRNRMKALWKHSTHVAAICYVLAGNDSRFKPEHAMLVGLLHDIGVVAIINYAQKFPDETMDPEALDQAVQNLRAEIGGMILKKWNFSADFVTAALEGEEWMRNKGTTPDYCDLVIIAQLHSYIGDNKGRHLPAIDEVPAHSRLELGELTPRMSLKILEQAKDQIQHAQALLNI</sequence>
<name>A0A0F7K0J6_9GAMM</name>
<evidence type="ECO:0008006" key="5">
    <source>
        <dbReference type="Google" id="ProtNLM"/>
    </source>
</evidence>
<dbReference type="InterPro" id="IPR013976">
    <property type="entry name" value="HDOD"/>
</dbReference>
<dbReference type="Pfam" id="PF08668">
    <property type="entry name" value="HDOD"/>
    <property type="match status" value="1"/>
</dbReference>
<proteinExistence type="predicted"/>